<organism evidence="1 2">
    <name type="scientific">Comamonas brasiliensis</name>
    <dbReference type="NCBI Taxonomy" id="1812482"/>
    <lineage>
        <taxon>Bacteria</taxon>
        <taxon>Pseudomonadati</taxon>
        <taxon>Pseudomonadota</taxon>
        <taxon>Betaproteobacteria</taxon>
        <taxon>Burkholderiales</taxon>
        <taxon>Comamonadaceae</taxon>
        <taxon>Comamonas</taxon>
    </lineage>
</organism>
<dbReference type="EMBL" id="JAANES010000006">
    <property type="protein sequence ID" value="MBS3021380.1"/>
    <property type="molecule type" value="Genomic_DNA"/>
</dbReference>
<keyword evidence="2" id="KW-1185">Reference proteome</keyword>
<comment type="caution">
    <text evidence="1">The sequence shown here is derived from an EMBL/GenBank/DDBJ whole genome shotgun (WGS) entry which is preliminary data.</text>
</comment>
<protein>
    <submittedName>
        <fullName evidence="1">Uncharacterized protein</fullName>
    </submittedName>
</protein>
<proteinExistence type="predicted"/>
<name>A0ABS5LXZ7_9BURK</name>
<evidence type="ECO:0000313" key="1">
    <source>
        <dbReference type="EMBL" id="MBS3021380.1"/>
    </source>
</evidence>
<dbReference type="Proteomes" id="UP001647436">
    <property type="component" value="Unassembled WGS sequence"/>
</dbReference>
<accession>A0ABS5LXZ7</accession>
<reference evidence="1 2" key="1">
    <citation type="submission" date="2020-03" db="EMBL/GenBank/DDBJ databases">
        <title>The role of nitrogen metabolism on polyethylene biodegradation.</title>
        <authorList>
            <person name="Peixoto J."/>
            <person name="Vizzotto C.S."/>
            <person name="Ramos A."/>
            <person name="Alves G."/>
            <person name="Steindorff A."/>
            <person name="Kruger R."/>
        </authorList>
    </citation>
    <scope>NUCLEOTIDE SEQUENCE [LARGE SCALE GENOMIC DNA]</scope>
    <source>
        <strain evidence="1 2">PE63</strain>
    </source>
</reference>
<evidence type="ECO:0000313" key="2">
    <source>
        <dbReference type="Proteomes" id="UP001647436"/>
    </source>
</evidence>
<gene>
    <name evidence="1" type="ORF">DJFAAGMI_04152</name>
</gene>
<sequence length="218" mass="23687">MRSACHDPAIGRNACPIDAARWPRSEAGQIGADFLHIGGRALPCAQRPGHPDRAAPVNRVRACSRQHIGTRPAGRIRPSKTEVQQLHGACKAQLNIETGLTHRRARKHDFGSCPRDQLIERARERGHAGLDRCGHDIARRRPADDLLQGQICPQRIQAAQTPDQAFHDCLQGPVTSKNPTPAVEAGTPTAKLSICFPVNDPCPAVRATFPPSDARTLD</sequence>